<dbReference type="PANTHER" id="PTHR12829">
    <property type="entry name" value="N6-ADENOSINE-METHYLTRANSFERASE"/>
    <property type="match status" value="1"/>
</dbReference>
<organism evidence="3">
    <name type="scientific">Arundo donax</name>
    <name type="common">Giant reed</name>
    <name type="synonym">Donax arundinaceus</name>
    <dbReference type="NCBI Taxonomy" id="35708"/>
    <lineage>
        <taxon>Eukaryota</taxon>
        <taxon>Viridiplantae</taxon>
        <taxon>Streptophyta</taxon>
        <taxon>Embryophyta</taxon>
        <taxon>Tracheophyta</taxon>
        <taxon>Spermatophyta</taxon>
        <taxon>Magnoliopsida</taxon>
        <taxon>Liliopsida</taxon>
        <taxon>Poales</taxon>
        <taxon>Poaceae</taxon>
        <taxon>PACMAD clade</taxon>
        <taxon>Arundinoideae</taxon>
        <taxon>Arundineae</taxon>
        <taxon>Arundo</taxon>
    </lineage>
</organism>
<dbReference type="GO" id="GO:0008168">
    <property type="term" value="F:methyltransferase activity"/>
    <property type="evidence" value="ECO:0007669"/>
    <property type="project" value="TreeGrafter"/>
</dbReference>
<sequence length="689" mass="76145">MREQCRTLEESISARREAQLDLIASLQHLVPDLVPSLDNSLRLIAAFNSRPFVPTPNPNASAHAHLKPHHRRALPEPARSTRRKTSPGSSPASAAAGGAGGVGVDAVRTMVAVCLLELVPFAEIDAAALARRLQAETSSASETERVALADLATELGGSVPAAVALALRRIAEDGGGVQIEEAFIGGKQMTMVWAIDRSKLLKELPESASVPQIQPPPTPQAAPSETETNSAMTPRPPPPPQTDMWGHPMPPMFPRPRGMVMPGMQRMPPGLMPLQRPFMAPGAVIPMGGGPGPSPTQLKLRTEEDDLKDLELLLNKKTYREKQNTKTGEELLDLIHRPTAKETAVAAKFKTKGGSQLKEYCTNLTKEDCRRQTGSYVACDKVHFRRIIAPHTDTNLGDCSFLDTCRHTKTCKYVHYELDQTPDVPPMMAGTVALPKQIKPQRAEYCSEIELGESQWINCDIRNFRMDILGQFGVIMADPPWDIHMELPYGTMADDEMRTLNVPALQTDGLIFLWVTGRAMELGRECLELWGYKRVEEIIWVKTNQLQRIIRTGRTGHWLNHSKEHCLVGIKGNPLVNRNIDTDVIVAEVRETSRKPDEMYAMLERISPRTRKLELFARMHNTQAGWLSLGNQLNGVRLVDEGLRARYKAAYPDVEVQPPSPPRTSSPMDVDQSSSQKPIATPDGGERPA</sequence>
<dbReference type="SUPFAM" id="SSF53335">
    <property type="entry name" value="S-adenosyl-L-methionine-dependent methyltransferases"/>
    <property type="match status" value="1"/>
</dbReference>
<reference evidence="3" key="1">
    <citation type="submission" date="2014-09" db="EMBL/GenBank/DDBJ databases">
        <authorList>
            <person name="Magalhaes I.L.F."/>
            <person name="Oliveira U."/>
            <person name="Santos F.R."/>
            <person name="Vidigal T.H.D.A."/>
            <person name="Brescovit A.D."/>
            <person name="Santos A.J."/>
        </authorList>
    </citation>
    <scope>NUCLEOTIDE SEQUENCE</scope>
    <source>
        <tissue evidence="3">Shoot tissue taken approximately 20 cm above the soil surface</tissue>
    </source>
</reference>
<evidence type="ECO:0008006" key="4">
    <source>
        <dbReference type="Google" id="ProtNLM"/>
    </source>
</evidence>
<dbReference type="GO" id="GO:0036396">
    <property type="term" value="C:RNA N6-methyladenosine methyltransferase complex"/>
    <property type="evidence" value="ECO:0007669"/>
    <property type="project" value="TreeGrafter"/>
</dbReference>
<dbReference type="PROSITE" id="PS51143">
    <property type="entry name" value="MT_A70"/>
    <property type="match status" value="1"/>
</dbReference>
<dbReference type="InterPro" id="IPR029063">
    <property type="entry name" value="SAM-dependent_MTases_sf"/>
</dbReference>
<reference evidence="3" key="2">
    <citation type="journal article" date="2015" name="Data Brief">
        <title>Shoot transcriptome of the giant reed, Arundo donax.</title>
        <authorList>
            <person name="Barrero R.A."/>
            <person name="Guerrero F.D."/>
            <person name="Moolhuijzen P."/>
            <person name="Goolsby J.A."/>
            <person name="Tidwell J."/>
            <person name="Bellgard S.E."/>
            <person name="Bellgard M.I."/>
        </authorList>
    </citation>
    <scope>NUCLEOTIDE SEQUENCE</scope>
    <source>
        <tissue evidence="3">Shoot tissue taken approximately 20 cm above the soil surface</tissue>
    </source>
</reference>
<name>A0A0A9EHS7_ARUDO</name>
<evidence type="ECO:0000256" key="2">
    <source>
        <dbReference type="SAM" id="MobiDB-lite"/>
    </source>
</evidence>
<protein>
    <recommendedName>
        <fullName evidence="4">N6-adenosine-methyltransferase MT-A70-like</fullName>
    </recommendedName>
</protein>
<evidence type="ECO:0000256" key="1">
    <source>
        <dbReference type="PROSITE-ProRule" id="PRU00489"/>
    </source>
</evidence>
<proteinExistence type="inferred from homology"/>
<dbReference type="GO" id="GO:0005634">
    <property type="term" value="C:nucleus"/>
    <property type="evidence" value="ECO:0007669"/>
    <property type="project" value="TreeGrafter"/>
</dbReference>
<dbReference type="InterPro" id="IPR007757">
    <property type="entry name" value="MT-A70-like"/>
</dbReference>
<dbReference type="EMBL" id="GBRH01198299">
    <property type="protein sequence ID" value="JAD99596.1"/>
    <property type="molecule type" value="Transcribed_RNA"/>
</dbReference>
<accession>A0A0A9EHS7</accession>
<feature type="region of interest" description="Disordered" evidence="2">
    <location>
        <begin position="55"/>
        <end position="100"/>
    </location>
</feature>
<feature type="compositionally biased region" description="Low complexity" evidence="2">
    <location>
        <begin position="86"/>
        <end position="96"/>
    </location>
</feature>
<dbReference type="Pfam" id="PF05063">
    <property type="entry name" value="MT-A70"/>
    <property type="match status" value="1"/>
</dbReference>
<comment type="similarity">
    <text evidence="1">Belongs to the MT-A70-like family.</text>
</comment>
<dbReference type="AlphaFoldDB" id="A0A0A9EHS7"/>
<feature type="region of interest" description="Disordered" evidence="2">
    <location>
        <begin position="650"/>
        <end position="689"/>
    </location>
</feature>
<evidence type="ECO:0000313" key="3">
    <source>
        <dbReference type="EMBL" id="JAD99596.1"/>
    </source>
</evidence>
<feature type="region of interest" description="Disordered" evidence="2">
    <location>
        <begin position="205"/>
        <end position="245"/>
    </location>
</feature>
<dbReference type="PANTHER" id="PTHR12829:SF2">
    <property type="entry name" value="N6-ADENOSINE-METHYLTRANSFERASE MT-A70-LIKE"/>
    <property type="match status" value="1"/>
</dbReference>
<feature type="compositionally biased region" description="Polar residues" evidence="2">
    <location>
        <begin position="665"/>
        <end position="678"/>
    </location>
</feature>